<dbReference type="InterPro" id="IPR015797">
    <property type="entry name" value="NUDIX_hydrolase-like_dom_sf"/>
</dbReference>
<dbReference type="Proteomes" id="UP000253529">
    <property type="component" value="Unassembled WGS sequence"/>
</dbReference>
<keyword evidence="7" id="KW-0479">Metal-binding</keyword>
<keyword evidence="8 14" id="KW-0227">DNA damage</keyword>
<keyword evidence="17" id="KW-1185">Reference proteome</keyword>
<comment type="similarity">
    <text evidence="3 14">Belongs to the Nth/MutY family.</text>
</comment>
<evidence type="ECO:0000313" key="17">
    <source>
        <dbReference type="Proteomes" id="UP000253529"/>
    </source>
</evidence>
<dbReference type="EC" id="3.2.2.31" evidence="4 14"/>
<dbReference type="InterPro" id="IPR029119">
    <property type="entry name" value="MutY_C"/>
</dbReference>
<evidence type="ECO:0000256" key="1">
    <source>
        <dbReference type="ARBA" id="ARBA00000843"/>
    </source>
</evidence>
<dbReference type="InterPro" id="IPR004036">
    <property type="entry name" value="Endonuclease-III-like_CS2"/>
</dbReference>
<keyword evidence="6" id="KW-0004">4Fe-4S</keyword>
<dbReference type="SUPFAM" id="SSF55811">
    <property type="entry name" value="Nudix"/>
    <property type="match status" value="1"/>
</dbReference>
<dbReference type="CDD" id="cd00056">
    <property type="entry name" value="ENDO3c"/>
    <property type="match status" value="1"/>
</dbReference>
<keyword evidence="13 14" id="KW-0326">Glycosidase</keyword>
<comment type="caution">
    <text evidence="16">The sequence shown here is derived from an EMBL/GenBank/DDBJ whole genome shotgun (WGS) entry which is preliminary data.</text>
</comment>
<keyword evidence="11" id="KW-0411">Iron-sulfur</keyword>
<dbReference type="AlphaFoldDB" id="A0A366F5E5"/>
<evidence type="ECO:0000256" key="7">
    <source>
        <dbReference type="ARBA" id="ARBA00022723"/>
    </source>
</evidence>
<evidence type="ECO:0000256" key="4">
    <source>
        <dbReference type="ARBA" id="ARBA00012045"/>
    </source>
</evidence>
<evidence type="ECO:0000256" key="11">
    <source>
        <dbReference type="ARBA" id="ARBA00023014"/>
    </source>
</evidence>
<dbReference type="SMART" id="SM00478">
    <property type="entry name" value="ENDO3c"/>
    <property type="match status" value="1"/>
</dbReference>
<evidence type="ECO:0000256" key="10">
    <source>
        <dbReference type="ARBA" id="ARBA00023004"/>
    </source>
</evidence>
<dbReference type="PANTHER" id="PTHR42944">
    <property type="entry name" value="ADENINE DNA GLYCOSYLASE"/>
    <property type="match status" value="1"/>
</dbReference>
<dbReference type="GO" id="GO:0000701">
    <property type="term" value="F:purine-specific mismatch base pair DNA N-glycosylase activity"/>
    <property type="evidence" value="ECO:0007669"/>
    <property type="project" value="UniProtKB-EC"/>
</dbReference>
<dbReference type="EMBL" id="QNRK01000020">
    <property type="protein sequence ID" value="RBP09844.1"/>
    <property type="molecule type" value="Genomic_DNA"/>
</dbReference>
<evidence type="ECO:0000256" key="2">
    <source>
        <dbReference type="ARBA" id="ARBA00002933"/>
    </source>
</evidence>
<proteinExistence type="inferred from homology"/>
<dbReference type="GO" id="GO:0046872">
    <property type="term" value="F:metal ion binding"/>
    <property type="evidence" value="ECO:0007669"/>
    <property type="project" value="UniProtKB-UniRule"/>
</dbReference>
<feature type="domain" description="HhH-GPD" evidence="15">
    <location>
        <begin position="73"/>
        <end position="221"/>
    </location>
</feature>
<gene>
    <name evidence="16" type="ORF">DFR50_12044</name>
</gene>
<keyword evidence="10 14" id="KW-0408">Iron</keyword>
<dbReference type="GO" id="GO:0035485">
    <property type="term" value="F:adenine/guanine mispair binding"/>
    <property type="evidence" value="ECO:0007669"/>
    <property type="project" value="TreeGrafter"/>
</dbReference>
<dbReference type="GO" id="GO:0051539">
    <property type="term" value="F:4 iron, 4 sulfur cluster binding"/>
    <property type="evidence" value="ECO:0007669"/>
    <property type="project" value="UniProtKB-UniRule"/>
</dbReference>
<dbReference type="InterPro" id="IPR011257">
    <property type="entry name" value="DNA_glycosylase"/>
</dbReference>
<dbReference type="GO" id="GO:0006298">
    <property type="term" value="P:mismatch repair"/>
    <property type="evidence" value="ECO:0007669"/>
    <property type="project" value="TreeGrafter"/>
</dbReference>
<sequence>MADSLERDARKWIKVFREESGDGTSGAPALAERRDAIVRRTLTWWDRARRALAWRAAPGETPDPYRVWLSEVLLQQTTASAATPYYRTFVERWPTVERLAAAPMEEVISAFAGLGYYSRARNLHACAKAVAARGGRFPSEEAELRALPGVGAYTAAAIAAIAFDRRAAPVDGNIARIVARLTALETPIASSRKAIAAAARALAPDRRAGDFAQALMDIGATLCRPLTPDCPACPLSRDCLAFRSGAPETFPRKAAAKPKPKRIGAVFFAHRADGAFLARRRPPKGLLASTVELPGTVWTGEGPGTAWAEDAPIPARWRRLPGAVDQVFTHFALSLAVYAAPYAGGAPDSHFWVSRDAVAEAGFSNVMRKAVAHAIAARPE</sequence>
<keyword evidence="9" id="KW-0378">Hydrolase</keyword>
<evidence type="ECO:0000256" key="5">
    <source>
        <dbReference type="ARBA" id="ARBA00022023"/>
    </source>
</evidence>
<evidence type="ECO:0000256" key="12">
    <source>
        <dbReference type="ARBA" id="ARBA00023204"/>
    </source>
</evidence>
<keyword evidence="12" id="KW-0234">DNA repair</keyword>
<dbReference type="Pfam" id="PF14815">
    <property type="entry name" value="NUDIX_4"/>
    <property type="match status" value="1"/>
</dbReference>
<dbReference type="Gene3D" id="1.10.1670.10">
    <property type="entry name" value="Helix-hairpin-Helix base-excision DNA repair enzymes (C-terminal)"/>
    <property type="match status" value="1"/>
</dbReference>
<dbReference type="OrthoDB" id="9802365at2"/>
<dbReference type="PANTHER" id="PTHR42944:SF1">
    <property type="entry name" value="ADENINE DNA GLYCOSYLASE"/>
    <property type="match status" value="1"/>
</dbReference>
<dbReference type="GO" id="GO:0034039">
    <property type="term" value="F:8-oxo-7,8-dihydroguanine DNA N-glycosylase activity"/>
    <property type="evidence" value="ECO:0007669"/>
    <property type="project" value="TreeGrafter"/>
</dbReference>
<dbReference type="Gene3D" id="3.90.79.10">
    <property type="entry name" value="Nucleoside Triphosphate Pyrophosphohydrolase"/>
    <property type="match status" value="1"/>
</dbReference>
<organism evidence="16 17">
    <name type="scientific">Roseiarcus fermentans</name>
    <dbReference type="NCBI Taxonomy" id="1473586"/>
    <lineage>
        <taxon>Bacteria</taxon>
        <taxon>Pseudomonadati</taxon>
        <taxon>Pseudomonadota</taxon>
        <taxon>Alphaproteobacteria</taxon>
        <taxon>Hyphomicrobiales</taxon>
        <taxon>Roseiarcaceae</taxon>
        <taxon>Roseiarcus</taxon>
    </lineage>
</organism>
<dbReference type="CDD" id="cd03431">
    <property type="entry name" value="NUDIX_DNA_Glycosylase_C-MutY"/>
    <property type="match status" value="1"/>
</dbReference>
<evidence type="ECO:0000256" key="13">
    <source>
        <dbReference type="ARBA" id="ARBA00023295"/>
    </source>
</evidence>
<dbReference type="Gene3D" id="1.10.340.30">
    <property type="entry name" value="Hypothetical protein, domain 2"/>
    <property type="match status" value="1"/>
</dbReference>
<evidence type="ECO:0000256" key="8">
    <source>
        <dbReference type="ARBA" id="ARBA00022763"/>
    </source>
</evidence>
<comment type="catalytic activity">
    <reaction evidence="1 14">
        <text>Hydrolyzes free adenine bases from 7,8-dihydro-8-oxoguanine:adenine mismatched double-stranded DNA, leaving an apurinic site.</text>
        <dbReference type="EC" id="3.2.2.31"/>
    </reaction>
</comment>
<evidence type="ECO:0000256" key="3">
    <source>
        <dbReference type="ARBA" id="ARBA00008343"/>
    </source>
</evidence>
<evidence type="ECO:0000256" key="6">
    <source>
        <dbReference type="ARBA" id="ARBA00022485"/>
    </source>
</evidence>
<dbReference type="InterPro" id="IPR044298">
    <property type="entry name" value="MIG/MutY"/>
</dbReference>
<dbReference type="PROSITE" id="PS01155">
    <property type="entry name" value="ENDONUCLEASE_III_2"/>
    <property type="match status" value="1"/>
</dbReference>
<evidence type="ECO:0000313" key="16">
    <source>
        <dbReference type="EMBL" id="RBP09844.1"/>
    </source>
</evidence>
<dbReference type="Pfam" id="PF00730">
    <property type="entry name" value="HhH-GPD"/>
    <property type="match status" value="1"/>
</dbReference>
<dbReference type="RefSeq" id="WP_113890595.1">
    <property type="nucleotide sequence ID" value="NZ_QNRK01000020.1"/>
</dbReference>
<comment type="function">
    <text evidence="2">Adenine glycosylase active on G-A mispairs. MutY also corrects error-prone DNA synthesis past GO lesions which are due to the oxidatively damaged form of guanine: 7,8-dihydro-8-oxoguanine (8-oxo-dGTP).</text>
</comment>
<dbReference type="GO" id="GO:0006284">
    <property type="term" value="P:base-excision repair"/>
    <property type="evidence" value="ECO:0007669"/>
    <property type="project" value="UniProtKB-UniRule"/>
</dbReference>
<comment type="cofactor">
    <cofactor evidence="14">
        <name>[4Fe-4S] cluster</name>
        <dbReference type="ChEBI" id="CHEBI:49883"/>
    </cofactor>
    <text evidence="14">Binds 1 [4Fe-4S] cluster.</text>
</comment>
<evidence type="ECO:0000259" key="15">
    <source>
        <dbReference type="SMART" id="SM00478"/>
    </source>
</evidence>
<evidence type="ECO:0000256" key="14">
    <source>
        <dbReference type="RuleBase" id="RU365096"/>
    </source>
</evidence>
<dbReference type="InterPro" id="IPR003265">
    <property type="entry name" value="HhH-GPD_domain"/>
</dbReference>
<name>A0A366F5E5_9HYPH</name>
<dbReference type="SUPFAM" id="SSF48150">
    <property type="entry name" value="DNA-glycosylase"/>
    <property type="match status" value="1"/>
</dbReference>
<dbReference type="GO" id="GO:0032357">
    <property type="term" value="F:oxidized purine DNA binding"/>
    <property type="evidence" value="ECO:0007669"/>
    <property type="project" value="TreeGrafter"/>
</dbReference>
<protein>
    <recommendedName>
        <fullName evidence="5 14">Adenine DNA glycosylase</fullName>
        <ecNumber evidence="4 14">3.2.2.31</ecNumber>
    </recommendedName>
</protein>
<accession>A0A366F5E5</accession>
<dbReference type="InterPro" id="IPR023170">
    <property type="entry name" value="HhH_base_excis_C"/>
</dbReference>
<evidence type="ECO:0000256" key="9">
    <source>
        <dbReference type="ARBA" id="ARBA00022801"/>
    </source>
</evidence>
<reference evidence="16 17" key="1">
    <citation type="submission" date="2018-06" db="EMBL/GenBank/DDBJ databases">
        <title>Genomic Encyclopedia of Type Strains, Phase IV (KMG-IV): sequencing the most valuable type-strain genomes for metagenomic binning, comparative biology and taxonomic classification.</title>
        <authorList>
            <person name="Goeker M."/>
        </authorList>
    </citation>
    <scope>NUCLEOTIDE SEQUENCE [LARGE SCALE GENOMIC DNA]</scope>
    <source>
        <strain evidence="16 17">DSM 24875</strain>
    </source>
</reference>